<feature type="transmembrane region" description="Helical" evidence="7">
    <location>
        <begin position="838"/>
        <end position="860"/>
    </location>
</feature>
<dbReference type="PANTHER" id="PTHR30287:SF1">
    <property type="entry name" value="INNER MEMBRANE PROTEIN"/>
    <property type="match status" value="1"/>
</dbReference>
<evidence type="ECO:0000313" key="10">
    <source>
        <dbReference type="Proteomes" id="UP000002219"/>
    </source>
</evidence>
<keyword evidence="4 7" id="KW-1133">Transmembrane helix</keyword>
<reference evidence="9 10" key="1">
    <citation type="journal article" date="2010" name="Stand. Genomic Sci.">
        <title>Complete genome sequence of Nocardiopsis dassonvillei type strain (IMRU 509).</title>
        <authorList>
            <person name="Sun H."/>
            <person name="Lapidus A."/>
            <person name="Nolan M."/>
            <person name="Lucas S."/>
            <person name="Del Rio T.G."/>
            <person name="Tice H."/>
            <person name="Cheng J.F."/>
            <person name="Tapia R."/>
            <person name="Han C."/>
            <person name="Goodwin L."/>
            <person name="Pitluck S."/>
            <person name="Pagani I."/>
            <person name="Ivanova N."/>
            <person name="Mavromatis K."/>
            <person name="Mikhailova N."/>
            <person name="Pati A."/>
            <person name="Chen A."/>
            <person name="Palaniappan K."/>
            <person name="Land M."/>
            <person name="Hauser L."/>
            <person name="Chang Y.J."/>
            <person name="Jeffries C.D."/>
            <person name="Djao O.D."/>
            <person name="Rohde M."/>
            <person name="Sikorski J."/>
            <person name="Goker M."/>
            <person name="Woyke T."/>
            <person name="Bristow J."/>
            <person name="Eisen J.A."/>
            <person name="Markowitz V."/>
            <person name="Hugenholtz P."/>
            <person name="Kyrpides N.C."/>
            <person name="Klenk H.P."/>
        </authorList>
    </citation>
    <scope>NUCLEOTIDE SEQUENCE [LARGE SCALE GENOMIC DNA]</scope>
    <source>
        <strain evidence="10">ATCC 23218 / DSM 43111 / CIP 107115 / JCM 7437 / KCTC 9190 / NBRC 14626 / NCTC 10488 / NRRL B-5397 / IMRU 509</strain>
    </source>
</reference>
<feature type="transmembrane region" description="Helical" evidence="7">
    <location>
        <begin position="802"/>
        <end position="826"/>
    </location>
</feature>
<feature type="region of interest" description="Disordered" evidence="6">
    <location>
        <begin position="1"/>
        <end position="23"/>
    </location>
</feature>
<feature type="transmembrane region" description="Helical" evidence="7">
    <location>
        <begin position="43"/>
        <end position="65"/>
    </location>
</feature>
<dbReference type="STRING" id="446468.Ndas_0850"/>
<accession>D7AZK2</accession>
<sequence>MTATPAPNPASGPASGSGPACGQGPVGGRGPLALKLARGRAGVLAAVAVAVLGGSAFVTVGGVLADTGLRSSVPAERLRGADAVVAAPQTVEQAEDLDLPLPERAGLPEELTARLAALPEVGTAVGDVGFPAAVHTGDGPATGADPRTTGHGWSSAALLEDAPLEGEAPRGPGDVVLDAATAAAADAGVGDRVRVTAAGRTGDHRLSGVLDTGATVVLFDDETAADLAGRTEGPREGTVDLVALRAAPGVSQERFTGAVREALAGEDALVRTGDRIGDAESPAAGAARGVLVAVAGSLSGVLVMTIGLTVAGALSVSVAAQRRDLALLRAVGATPRQIRRLVAAPNLLVTLAALPFGVAGGYPLAGVALDWFASLGLVPPGLPPVFGPLPALATAVLMVLAVWLASLAAVGRTAAAPPTDALAESVAEPRVPGRARTWTGAALLLASVGASVPALVLGDETAAVGPASASLLAVIGLALVGPALLRAVSGALGRRLPARSSALTWLAVRNLHGHSHRVAGAVSALAMLVAFALSQGYVNTTLLAAQTEQRQDGELAASTLTAPALGGLPLGLAETVREDPSVAAAVTATPTALVWTTELPFDEGVLHQETPALVLGPGAPEVVDVGVTEGDLGALTGDTVALGAQTARSLGAEPGQRVAFRMGDGTEASAEVVALYERELGFGPVLVSRDLARGHLTGDLPAELRVLAEPGRESEVRGVLDGLASAHPGVEVADTAPDAAGSGLAANTVLNLVVLLCLAGYVLLSVANRLSAQTLRRRAETDSLHAVGMTPAQVRSLLRREAALIAVGAVVAGVLASAVPLAFAGMGLLGRPWPGGPFWLLPATVLVVAVVSWLCAELPARRLTADRWRAGAGA</sequence>
<evidence type="ECO:0000256" key="6">
    <source>
        <dbReference type="SAM" id="MobiDB-lite"/>
    </source>
</evidence>
<feature type="domain" description="ABC3 transporter permease C-terminal" evidence="8">
    <location>
        <begin position="298"/>
        <end position="415"/>
    </location>
</feature>
<evidence type="ECO:0000256" key="4">
    <source>
        <dbReference type="ARBA" id="ARBA00022989"/>
    </source>
</evidence>
<feature type="transmembrane region" description="Helical" evidence="7">
    <location>
        <begin position="385"/>
        <end position="405"/>
    </location>
</feature>
<name>D7AZK2_NOCDD</name>
<gene>
    <name evidence="9" type="ordered locus">Ndas_0850</name>
</gene>
<dbReference type="Proteomes" id="UP000002219">
    <property type="component" value="Chromosome 1"/>
</dbReference>
<evidence type="ECO:0000259" key="8">
    <source>
        <dbReference type="Pfam" id="PF02687"/>
    </source>
</evidence>
<evidence type="ECO:0000313" key="9">
    <source>
        <dbReference type="EMBL" id="ADH66294.1"/>
    </source>
</evidence>
<dbReference type="EMBL" id="CP002040">
    <property type="protein sequence ID" value="ADH66294.1"/>
    <property type="molecule type" value="Genomic_DNA"/>
</dbReference>
<evidence type="ECO:0000256" key="3">
    <source>
        <dbReference type="ARBA" id="ARBA00022692"/>
    </source>
</evidence>
<organism evidence="9 10">
    <name type="scientific">Nocardiopsis dassonvillei (strain ATCC 23218 / DSM 43111 / CIP 107115 / JCM 7437 / KCTC 9190 / NBRC 14626 / NCTC 10488 / NRRL B-5397 / IMRU 509)</name>
    <name type="common">Actinomadura dassonvillei</name>
    <dbReference type="NCBI Taxonomy" id="446468"/>
    <lineage>
        <taxon>Bacteria</taxon>
        <taxon>Bacillati</taxon>
        <taxon>Actinomycetota</taxon>
        <taxon>Actinomycetes</taxon>
        <taxon>Streptosporangiales</taxon>
        <taxon>Nocardiopsidaceae</taxon>
        <taxon>Nocardiopsis</taxon>
    </lineage>
</organism>
<dbReference type="Pfam" id="PF02687">
    <property type="entry name" value="FtsX"/>
    <property type="match status" value="2"/>
</dbReference>
<comment type="subcellular location">
    <subcellularLocation>
        <location evidence="1">Cell membrane</location>
        <topology evidence="1">Multi-pass membrane protein</topology>
    </subcellularLocation>
</comment>
<evidence type="ECO:0000256" key="1">
    <source>
        <dbReference type="ARBA" id="ARBA00004651"/>
    </source>
</evidence>
<dbReference type="InterPro" id="IPR003838">
    <property type="entry name" value="ABC3_permease_C"/>
</dbReference>
<feature type="transmembrane region" description="Helical" evidence="7">
    <location>
        <begin position="463"/>
        <end position="485"/>
    </location>
</feature>
<feature type="transmembrane region" description="Helical" evidence="7">
    <location>
        <begin position="749"/>
        <end position="768"/>
    </location>
</feature>
<keyword evidence="3 7" id="KW-0812">Transmembrane</keyword>
<evidence type="ECO:0000256" key="7">
    <source>
        <dbReference type="SAM" id="Phobius"/>
    </source>
</evidence>
<keyword evidence="5 7" id="KW-0472">Membrane</keyword>
<dbReference type="KEGG" id="nda:Ndas_0850"/>
<evidence type="ECO:0000256" key="5">
    <source>
        <dbReference type="ARBA" id="ARBA00023136"/>
    </source>
</evidence>
<keyword evidence="10" id="KW-1185">Reference proteome</keyword>
<feature type="transmembrane region" description="Helical" evidence="7">
    <location>
        <begin position="438"/>
        <end position="457"/>
    </location>
</feature>
<dbReference type="InterPro" id="IPR038766">
    <property type="entry name" value="Membrane_comp_ABC_pdt"/>
</dbReference>
<dbReference type="eggNOG" id="COG0577">
    <property type="taxonomic scope" value="Bacteria"/>
</dbReference>
<dbReference type="HOGENOM" id="CLU_012341_2_0_11"/>
<dbReference type="AlphaFoldDB" id="D7AZK2"/>
<feature type="domain" description="ABC3 transporter permease C-terminal" evidence="8">
    <location>
        <begin position="753"/>
        <end position="862"/>
    </location>
</feature>
<feature type="transmembrane region" description="Helical" evidence="7">
    <location>
        <begin position="518"/>
        <end position="538"/>
    </location>
</feature>
<protein>
    <recommendedName>
        <fullName evidence="8">ABC3 transporter permease C-terminal domain-containing protein</fullName>
    </recommendedName>
</protein>
<dbReference type="PANTHER" id="PTHR30287">
    <property type="entry name" value="MEMBRANE COMPONENT OF PREDICTED ABC SUPERFAMILY METABOLITE UPTAKE TRANSPORTER"/>
    <property type="match status" value="1"/>
</dbReference>
<keyword evidence="2" id="KW-1003">Cell membrane</keyword>
<dbReference type="GO" id="GO:0005886">
    <property type="term" value="C:plasma membrane"/>
    <property type="evidence" value="ECO:0007669"/>
    <property type="project" value="UniProtKB-SubCell"/>
</dbReference>
<feature type="transmembrane region" description="Helical" evidence="7">
    <location>
        <begin position="341"/>
        <end position="365"/>
    </location>
</feature>
<proteinExistence type="predicted"/>
<evidence type="ECO:0000256" key="2">
    <source>
        <dbReference type="ARBA" id="ARBA00022475"/>
    </source>
</evidence>
<feature type="transmembrane region" description="Helical" evidence="7">
    <location>
        <begin position="290"/>
        <end position="320"/>
    </location>
</feature>
<feature type="compositionally biased region" description="Pro residues" evidence="6">
    <location>
        <begin position="1"/>
        <end position="10"/>
    </location>
</feature>